<dbReference type="AlphaFoldDB" id="A0A6A6X9Q9"/>
<evidence type="ECO:0000313" key="3">
    <source>
        <dbReference type="Proteomes" id="UP000799757"/>
    </source>
</evidence>
<reference evidence="2" key="1">
    <citation type="journal article" date="2020" name="Stud. Mycol.">
        <title>101 Dothideomycetes genomes: a test case for predicting lifestyles and emergence of pathogens.</title>
        <authorList>
            <person name="Haridas S."/>
            <person name="Albert R."/>
            <person name="Binder M."/>
            <person name="Bloem J."/>
            <person name="Labutti K."/>
            <person name="Salamov A."/>
            <person name="Andreopoulos B."/>
            <person name="Baker S."/>
            <person name="Barry K."/>
            <person name="Bills G."/>
            <person name="Bluhm B."/>
            <person name="Cannon C."/>
            <person name="Castanera R."/>
            <person name="Culley D."/>
            <person name="Daum C."/>
            <person name="Ezra D."/>
            <person name="Gonzalez J."/>
            <person name="Henrissat B."/>
            <person name="Kuo A."/>
            <person name="Liang C."/>
            <person name="Lipzen A."/>
            <person name="Lutzoni F."/>
            <person name="Magnuson J."/>
            <person name="Mondo S."/>
            <person name="Nolan M."/>
            <person name="Ohm R."/>
            <person name="Pangilinan J."/>
            <person name="Park H.-J."/>
            <person name="Ramirez L."/>
            <person name="Alfaro M."/>
            <person name="Sun H."/>
            <person name="Tritt A."/>
            <person name="Yoshinaga Y."/>
            <person name="Zwiers L.-H."/>
            <person name="Turgeon B."/>
            <person name="Goodwin S."/>
            <person name="Spatafora J."/>
            <person name="Crous P."/>
            <person name="Grigoriev I."/>
        </authorList>
    </citation>
    <scope>NUCLEOTIDE SEQUENCE</scope>
    <source>
        <strain evidence="2">CBS 109.77</strain>
    </source>
</reference>
<feature type="domain" description="DJ-1/PfpI" evidence="1">
    <location>
        <begin position="72"/>
        <end position="190"/>
    </location>
</feature>
<dbReference type="PANTHER" id="PTHR43130">
    <property type="entry name" value="ARAC-FAMILY TRANSCRIPTIONAL REGULATOR"/>
    <property type="match status" value="1"/>
</dbReference>
<dbReference type="Proteomes" id="UP000799757">
    <property type="component" value="Unassembled WGS sequence"/>
</dbReference>
<proteinExistence type="predicted"/>
<keyword evidence="3" id="KW-1185">Reference proteome</keyword>
<dbReference type="InterPro" id="IPR029062">
    <property type="entry name" value="Class_I_gatase-like"/>
</dbReference>
<dbReference type="EMBL" id="MU001966">
    <property type="protein sequence ID" value="KAF2792507.1"/>
    <property type="molecule type" value="Genomic_DNA"/>
</dbReference>
<name>A0A6A6X9Q9_9PLEO</name>
<keyword evidence="2" id="KW-0315">Glutamine amidotransferase</keyword>
<accession>A0A6A6X9Q9</accession>
<gene>
    <name evidence="2" type="ORF">K505DRAFT_307510</name>
</gene>
<dbReference type="InterPro" id="IPR052158">
    <property type="entry name" value="INH-QAR"/>
</dbReference>
<evidence type="ECO:0000259" key="1">
    <source>
        <dbReference type="Pfam" id="PF01965"/>
    </source>
</evidence>
<protein>
    <submittedName>
        <fullName evidence="2">Class I glutamine amidotransferase-like protein</fullName>
    </submittedName>
</protein>
<organism evidence="2 3">
    <name type="scientific">Melanomma pulvis-pyrius CBS 109.77</name>
    <dbReference type="NCBI Taxonomy" id="1314802"/>
    <lineage>
        <taxon>Eukaryota</taxon>
        <taxon>Fungi</taxon>
        <taxon>Dikarya</taxon>
        <taxon>Ascomycota</taxon>
        <taxon>Pezizomycotina</taxon>
        <taxon>Dothideomycetes</taxon>
        <taxon>Pleosporomycetidae</taxon>
        <taxon>Pleosporales</taxon>
        <taxon>Melanommataceae</taxon>
        <taxon>Melanomma</taxon>
    </lineage>
</organism>
<evidence type="ECO:0000313" key="2">
    <source>
        <dbReference type="EMBL" id="KAF2792507.1"/>
    </source>
</evidence>
<dbReference type="Pfam" id="PF01965">
    <property type="entry name" value="DJ-1_PfpI"/>
    <property type="match status" value="1"/>
</dbReference>
<sequence length="250" mass="26732">MPPIHIGVLVVPPIQLLDIAPVDLFAMMTQSYFEACKLPPSLVNLSIPTSDLTMTYIAHSGTNSTANTTASLGLAINAGLDDPSVAPGKLDILVIPGPPPGMQMDAPVLQFVRRHVEHGVDLLTICSGVFVAAQAGVLDGKCATGTRGVAHLLAKAHPQVKWEDKRYCNDDRIWTSGGITNGMDMVATYMRHRWPGAATETVLEMAEVVVRPQEYGTGKAGMNAWWAFHIFKAWIGGLTGGRLGAHGRKA</sequence>
<dbReference type="SUPFAM" id="SSF52317">
    <property type="entry name" value="Class I glutamine amidotransferase-like"/>
    <property type="match status" value="1"/>
</dbReference>
<dbReference type="Gene3D" id="3.40.50.880">
    <property type="match status" value="1"/>
</dbReference>
<dbReference type="InterPro" id="IPR002818">
    <property type="entry name" value="DJ-1/PfpI"/>
</dbReference>
<keyword evidence="2" id="KW-0808">Transferase</keyword>
<dbReference type="PANTHER" id="PTHR43130:SF7">
    <property type="entry name" value="DJ-1_PFPI DOMAIN-CONTAINING PROTEIN"/>
    <property type="match status" value="1"/>
</dbReference>
<dbReference type="OrthoDB" id="543156at2759"/>
<dbReference type="GO" id="GO:0016740">
    <property type="term" value="F:transferase activity"/>
    <property type="evidence" value="ECO:0007669"/>
    <property type="project" value="UniProtKB-KW"/>
</dbReference>